<evidence type="ECO:0000313" key="1">
    <source>
        <dbReference type="EMBL" id="MBI6183433.1"/>
    </source>
</evidence>
<dbReference type="RefSeq" id="WP_198642637.1">
    <property type="nucleotide sequence ID" value="NZ_JAEHSL010000035.1"/>
</dbReference>
<reference evidence="1 2" key="1">
    <citation type="submission" date="2020-12" db="EMBL/GenBank/DDBJ databases">
        <title>Enhanced detection system for hospital associated transmission using whole genome sequencing surveillance.</title>
        <authorList>
            <person name="Harrison L.H."/>
            <person name="Van Tyne D."/>
            <person name="Marsh J.W."/>
            <person name="Griffith M.P."/>
            <person name="Snyder D.J."/>
            <person name="Cooper V.S."/>
            <person name="Mustapha M."/>
        </authorList>
    </citation>
    <scope>NUCLEOTIDE SEQUENCE [LARGE SCALE GENOMIC DNA]</scope>
    <source>
        <strain evidence="1 2">SER00238</strain>
    </source>
</reference>
<organism evidence="1 2">
    <name type="scientific">Serratia proteamaculans</name>
    <dbReference type="NCBI Taxonomy" id="28151"/>
    <lineage>
        <taxon>Bacteria</taxon>
        <taxon>Pseudomonadati</taxon>
        <taxon>Pseudomonadota</taxon>
        <taxon>Gammaproteobacteria</taxon>
        <taxon>Enterobacterales</taxon>
        <taxon>Yersiniaceae</taxon>
        <taxon>Serratia</taxon>
    </lineage>
</organism>
<dbReference type="EMBL" id="JAEHSL010000035">
    <property type="protein sequence ID" value="MBI6183433.1"/>
    <property type="molecule type" value="Genomic_DNA"/>
</dbReference>
<protein>
    <submittedName>
        <fullName evidence="1">Uncharacterized protein</fullName>
    </submittedName>
</protein>
<sequence length="142" mass="15514">MISAGTLNRVRASVKYTDHSELNVSASYLAKEGVEITFQGNIVESLQAMTGVVQSPQPYLLSQVKIHLLRSQALATLYKKQWEKNGLVGGIRLYTDSNTFGEFDLSNVAITSVGDMTFAGGEPGVVITLTGTYYVNSDMWEL</sequence>
<gene>
    <name evidence="1" type="ORF">JEQ07_23940</name>
</gene>
<keyword evidence="2" id="KW-1185">Reference proteome</keyword>
<proteinExistence type="predicted"/>
<evidence type="ECO:0000313" key="2">
    <source>
        <dbReference type="Proteomes" id="UP000639004"/>
    </source>
</evidence>
<comment type="caution">
    <text evidence="1">The sequence shown here is derived from an EMBL/GenBank/DDBJ whole genome shotgun (WGS) entry which is preliminary data.</text>
</comment>
<accession>A0ABS0U149</accession>
<dbReference type="Proteomes" id="UP000639004">
    <property type="component" value="Unassembled WGS sequence"/>
</dbReference>
<name>A0ABS0U149_SERPR</name>